<name>A0ABR4AWH7_9LECA</name>
<feature type="domain" description="CorA-like transporter" evidence="3">
    <location>
        <begin position="113"/>
        <end position="291"/>
    </location>
</feature>
<keyword evidence="2" id="KW-0812">Transmembrane</keyword>
<feature type="transmembrane region" description="Helical" evidence="2">
    <location>
        <begin position="464"/>
        <end position="486"/>
    </location>
</feature>
<keyword evidence="2" id="KW-1133">Transmembrane helix</keyword>
<evidence type="ECO:0000256" key="1">
    <source>
        <dbReference type="SAM" id="MobiDB-lite"/>
    </source>
</evidence>
<feature type="compositionally biased region" description="Polar residues" evidence="1">
    <location>
        <begin position="41"/>
        <end position="51"/>
    </location>
</feature>
<reference evidence="4 5" key="1">
    <citation type="submission" date="2024-09" db="EMBL/GenBank/DDBJ databases">
        <title>Rethinking Asexuality: The Enigmatic Case of Functional Sexual Genes in Lepraria (Stereocaulaceae).</title>
        <authorList>
            <person name="Doellman M."/>
            <person name="Sun Y."/>
            <person name="Barcenas-Pena A."/>
            <person name="Lumbsch H.T."/>
            <person name="Grewe F."/>
        </authorList>
    </citation>
    <scope>NUCLEOTIDE SEQUENCE [LARGE SCALE GENOMIC DNA]</scope>
    <source>
        <strain evidence="4 5">Grewe 0041</strain>
    </source>
</reference>
<protein>
    <recommendedName>
        <fullName evidence="3">CorA-like transporter domain-containing protein</fullName>
    </recommendedName>
</protein>
<accession>A0ABR4AWH7</accession>
<dbReference type="Gene3D" id="1.20.58.340">
    <property type="entry name" value="Magnesium transport protein CorA, transmembrane region"/>
    <property type="match status" value="1"/>
</dbReference>
<dbReference type="Proteomes" id="UP001590951">
    <property type="component" value="Unassembled WGS sequence"/>
</dbReference>
<keyword evidence="2" id="KW-0472">Membrane</keyword>
<sequence>MFYQLSPATQQFYEARSKSIFELPGRRSLIEIHVQDLLQDPTPQGSYQQDDTSYHSDDKTVCGSRPVSEPSSPTSLIELRKDAPSSYEEPPGLPSRKVYNVGELEKFDVASKDCTRFCFIRQRHSYSRLHVTRDLFDALMVKFDIFPRLQEFILLFGAKHGENELSPPQLRFRRLASNNLQGSGLEQDGFECAYGLRYVDFHNRDAKRPWSIRQTVIYHKYEAKSNSSTWVLISASKKTEEILDSYMGGCGGYASVNPFEIHLLILDTALTNWRRYIVDLTDKIRKQSDRVLVASIDERDPARLLGVEERQNLKEIEDDIIDILSVLDATADTIQSLLGKYRQFRRDIRSGLENLFGDGIDSIECALQERQKDVHMNRQKVEKLHAKVQGTTNLLSSLLDLGSGNSLHHLTEKGTQDAAAVKVLTIITLIYLPATVVSNFFSTQFVSQKQNDINGTFLVVCSNAWLFAAISIPLTLGTLAIWWLWVRFQVRRIRPLARSINFASLKMLLTPRRKIPRSLELESGLMRSRR</sequence>
<feature type="region of interest" description="Disordered" evidence="1">
    <location>
        <begin position="40"/>
        <end position="92"/>
    </location>
</feature>
<dbReference type="EMBL" id="JBHFEH010000069">
    <property type="protein sequence ID" value="KAL2049176.1"/>
    <property type="molecule type" value="Genomic_DNA"/>
</dbReference>
<evidence type="ECO:0000313" key="5">
    <source>
        <dbReference type="Proteomes" id="UP001590951"/>
    </source>
</evidence>
<dbReference type="InterPro" id="IPR058257">
    <property type="entry name" value="CorA-like_dom"/>
</dbReference>
<proteinExistence type="predicted"/>
<comment type="caution">
    <text evidence="4">The sequence shown here is derived from an EMBL/GenBank/DDBJ whole genome shotgun (WGS) entry which is preliminary data.</text>
</comment>
<gene>
    <name evidence="4" type="ORF">ABVK25_010526</name>
</gene>
<dbReference type="Pfam" id="PF26616">
    <property type="entry name" value="CorA-like"/>
    <property type="match status" value="1"/>
</dbReference>
<evidence type="ECO:0000313" key="4">
    <source>
        <dbReference type="EMBL" id="KAL2049176.1"/>
    </source>
</evidence>
<keyword evidence="5" id="KW-1185">Reference proteome</keyword>
<evidence type="ECO:0000256" key="2">
    <source>
        <dbReference type="SAM" id="Phobius"/>
    </source>
</evidence>
<evidence type="ECO:0000259" key="3">
    <source>
        <dbReference type="Pfam" id="PF26616"/>
    </source>
</evidence>
<organism evidence="4 5">
    <name type="scientific">Lepraria finkii</name>
    <dbReference type="NCBI Taxonomy" id="1340010"/>
    <lineage>
        <taxon>Eukaryota</taxon>
        <taxon>Fungi</taxon>
        <taxon>Dikarya</taxon>
        <taxon>Ascomycota</taxon>
        <taxon>Pezizomycotina</taxon>
        <taxon>Lecanoromycetes</taxon>
        <taxon>OSLEUM clade</taxon>
        <taxon>Lecanoromycetidae</taxon>
        <taxon>Lecanorales</taxon>
        <taxon>Lecanorineae</taxon>
        <taxon>Stereocaulaceae</taxon>
        <taxon>Lepraria</taxon>
    </lineage>
</organism>